<evidence type="ECO:0000256" key="1">
    <source>
        <dbReference type="SAM" id="MobiDB-lite"/>
    </source>
</evidence>
<comment type="caution">
    <text evidence="2">The sequence shown here is derived from an EMBL/GenBank/DDBJ whole genome shotgun (WGS) entry which is preliminary data.</text>
</comment>
<dbReference type="InterPro" id="IPR036390">
    <property type="entry name" value="WH_DNA-bd_sf"/>
</dbReference>
<dbReference type="RefSeq" id="WP_247380406.1">
    <property type="nucleotide sequence ID" value="NZ_JALLGV010000008.1"/>
</dbReference>
<dbReference type="Gene3D" id="1.10.10.10">
    <property type="entry name" value="Winged helix-like DNA-binding domain superfamily/Winged helix DNA-binding domain"/>
    <property type="match status" value="1"/>
</dbReference>
<evidence type="ECO:0000313" key="3">
    <source>
        <dbReference type="Proteomes" id="UP001597119"/>
    </source>
</evidence>
<dbReference type="InterPro" id="IPR036388">
    <property type="entry name" value="WH-like_DNA-bd_sf"/>
</dbReference>
<feature type="region of interest" description="Disordered" evidence="1">
    <location>
        <begin position="22"/>
        <end position="45"/>
    </location>
</feature>
<proteinExistence type="predicted"/>
<accession>A0ABD6CCE9</accession>
<gene>
    <name evidence="2" type="ORF">ACFR9U_13130</name>
</gene>
<dbReference type="Proteomes" id="UP001597119">
    <property type="component" value="Unassembled WGS sequence"/>
</dbReference>
<reference evidence="2 3" key="1">
    <citation type="journal article" date="2019" name="Int. J. Syst. Evol. Microbiol.">
        <title>The Global Catalogue of Microorganisms (GCM) 10K type strain sequencing project: providing services to taxonomists for standard genome sequencing and annotation.</title>
        <authorList>
            <consortium name="The Broad Institute Genomics Platform"/>
            <consortium name="The Broad Institute Genome Sequencing Center for Infectious Disease"/>
            <person name="Wu L."/>
            <person name="Ma J."/>
        </authorList>
    </citation>
    <scope>NUCLEOTIDE SEQUENCE [LARGE SCALE GENOMIC DNA]</scope>
    <source>
        <strain evidence="2 3">CGMCC 1.12125</strain>
    </source>
</reference>
<dbReference type="EMBL" id="JBHUDJ010000006">
    <property type="protein sequence ID" value="MFD1587925.1"/>
    <property type="molecule type" value="Genomic_DNA"/>
</dbReference>
<dbReference type="SUPFAM" id="SSF46785">
    <property type="entry name" value="Winged helix' DNA-binding domain"/>
    <property type="match status" value="1"/>
</dbReference>
<sequence>MSGDNVSTSPLVNTLIEELSAGEDAGIDAPSPDAPKAGSESNPEQVLSSVMETLAVEESFTFDDEIVKQNLDEILIALIALRDGTHGKALIDDLSRLFDAQLSPGTVYPRLHDIENDDVLSMHELVRTKEYSVDDDDAAREQIERAMYHHLALGLFLHDSLDEL</sequence>
<name>A0ABD6CCE9_9EURY</name>
<keyword evidence="3" id="KW-1185">Reference proteome</keyword>
<protein>
    <submittedName>
        <fullName evidence="2">Helix-turn-helix transcriptional regulator</fullName>
    </submittedName>
</protein>
<dbReference type="AlphaFoldDB" id="A0ABD6CCE9"/>
<organism evidence="2 3">
    <name type="scientific">Halorientalis brevis</name>
    <dbReference type="NCBI Taxonomy" id="1126241"/>
    <lineage>
        <taxon>Archaea</taxon>
        <taxon>Methanobacteriati</taxon>
        <taxon>Methanobacteriota</taxon>
        <taxon>Stenosarchaea group</taxon>
        <taxon>Halobacteria</taxon>
        <taxon>Halobacteriales</taxon>
        <taxon>Haloarculaceae</taxon>
        <taxon>Halorientalis</taxon>
    </lineage>
</organism>
<evidence type="ECO:0000313" key="2">
    <source>
        <dbReference type="EMBL" id="MFD1587925.1"/>
    </source>
</evidence>